<dbReference type="PANTHER" id="PTHR33076">
    <property type="entry name" value="NON-SPECIFIC LIPID-TRANSFER PROTEIN 2-RELATED"/>
    <property type="match status" value="1"/>
</dbReference>
<evidence type="ECO:0000259" key="4">
    <source>
        <dbReference type="SMART" id="SM00499"/>
    </source>
</evidence>
<comment type="function">
    <text evidence="2">Plant non-specific lipid-transfer proteins transfer phospholipids as well as galactolipids across membranes. May play a role in wax or cutin deposition in the cell walls of expanding epidermal cells and certain secretory tissues.</text>
</comment>
<accession>A0AAE0B2M5</accession>
<dbReference type="EMBL" id="JANJYJ010000002">
    <property type="protein sequence ID" value="KAK3228049.1"/>
    <property type="molecule type" value="Genomic_DNA"/>
</dbReference>
<organism evidence="5 6">
    <name type="scientific">Dipteronia sinensis</name>
    <dbReference type="NCBI Taxonomy" id="43782"/>
    <lineage>
        <taxon>Eukaryota</taxon>
        <taxon>Viridiplantae</taxon>
        <taxon>Streptophyta</taxon>
        <taxon>Embryophyta</taxon>
        <taxon>Tracheophyta</taxon>
        <taxon>Spermatophyta</taxon>
        <taxon>Magnoliopsida</taxon>
        <taxon>eudicotyledons</taxon>
        <taxon>Gunneridae</taxon>
        <taxon>Pentapetalae</taxon>
        <taxon>rosids</taxon>
        <taxon>malvids</taxon>
        <taxon>Sapindales</taxon>
        <taxon>Sapindaceae</taxon>
        <taxon>Hippocastanoideae</taxon>
        <taxon>Acereae</taxon>
        <taxon>Dipteronia</taxon>
    </lineage>
</organism>
<evidence type="ECO:0000313" key="5">
    <source>
        <dbReference type="EMBL" id="KAK3228049.1"/>
    </source>
</evidence>
<feature type="signal peptide" evidence="3">
    <location>
        <begin position="1"/>
        <end position="20"/>
    </location>
</feature>
<reference evidence="5" key="1">
    <citation type="journal article" date="2023" name="Plant J.">
        <title>Genome sequences and population genomics provide insights into the demographic history, inbreeding, and mutation load of two 'living fossil' tree species of Dipteronia.</title>
        <authorList>
            <person name="Feng Y."/>
            <person name="Comes H.P."/>
            <person name="Chen J."/>
            <person name="Zhu S."/>
            <person name="Lu R."/>
            <person name="Zhang X."/>
            <person name="Li P."/>
            <person name="Qiu J."/>
            <person name="Olsen K.M."/>
            <person name="Qiu Y."/>
        </authorList>
    </citation>
    <scope>NUCLEOTIDE SEQUENCE</scope>
    <source>
        <strain evidence="5">NBL</strain>
    </source>
</reference>
<dbReference type="PRINTS" id="PR00382">
    <property type="entry name" value="LIPIDTRNSFER"/>
</dbReference>
<name>A0AAE0B2M5_9ROSI</name>
<gene>
    <name evidence="5" type="ORF">Dsin_007911</name>
</gene>
<keyword evidence="3" id="KW-0732">Signal</keyword>
<evidence type="ECO:0000256" key="1">
    <source>
        <dbReference type="ARBA" id="ARBA00009748"/>
    </source>
</evidence>
<dbReference type="GO" id="GO:0006869">
    <property type="term" value="P:lipid transport"/>
    <property type="evidence" value="ECO:0007669"/>
    <property type="project" value="InterPro"/>
</dbReference>
<dbReference type="GO" id="GO:0008289">
    <property type="term" value="F:lipid binding"/>
    <property type="evidence" value="ECO:0007669"/>
    <property type="project" value="UniProtKB-KW"/>
</dbReference>
<dbReference type="SMART" id="SM00499">
    <property type="entry name" value="AAI"/>
    <property type="match status" value="1"/>
</dbReference>
<keyword evidence="2" id="KW-0813">Transport</keyword>
<feature type="domain" description="Bifunctional inhibitor/plant lipid transfer protein/seed storage helical" evidence="4">
    <location>
        <begin position="31"/>
        <end position="118"/>
    </location>
</feature>
<dbReference type="InterPro" id="IPR000528">
    <property type="entry name" value="Plant_nsLTP"/>
</dbReference>
<dbReference type="CDD" id="cd01960">
    <property type="entry name" value="nsLTP1"/>
    <property type="match status" value="1"/>
</dbReference>
<evidence type="ECO:0000256" key="2">
    <source>
        <dbReference type="RuleBase" id="RU000628"/>
    </source>
</evidence>
<comment type="similarity">
    <text evidence="1 2">Belongs to the plant LTP family.</text>
</comment>
<dbReference type="Gene3D" id="1.10.110.10">
    <property type="entry name" value="Plant lipid-transfer and hydrophobic proteins"/>
    <property type="match status" value="1"/>
</dbReference>
<keyword evidence="6" id="KW-1185">Reference proteome</keyword>
<dbReference type="InterPro" id="IPR036312">
    <property type="entry name" value="Bifun_inhib/LTP/seed_sf"/>
</dbReference>
<sequence length="121" mass="13555">MARLEILILTTFFLFNSGSAVVMRADYVPPCASIIYQLSPCVSYLTRQENYPETACCNGVKYLKDYTSDKQERESICECLESVAPMYGGLDFSLIPSLPKKCRVSMKIPNIDSPNFDCSKA</sequence>
<dbReference type="SUPFAM" id="SSF47699">
    <property type="entry name" value="Bifunctional inhibitor/lipid-transfer protein/seed storage 2S albumin"/>
    <property type="match status" value="1"/>
</dbReference>
<proteinExistence type="inferred from homology"/>
<protein>
    <recommendedName>
        <fullName evidence="2">Non-specific lipid-transfer protein</fullName>
    </recommendedName>
</protein>
<dbReference type="Proteomes" id="UP001281410">
    <property type="component" value="Unassembled WGS sequence"/>
</dbReference>
<dbReference type="InterPro" id="IPR016140">
    <property type="entry name" value="Bifunc_inhib/LTP/seed_store"/>
</dbReference>
<evidence type="ECO:0000256" key="3">
    <source>
        <dbReference type="SAM" id="SignalP"/>
    </source>
</evidence>
<keyword evidence="2" id="KW-0446">Lipid-binding</keyword>
<dbReference type="AlphaFoldDB" id="A0AAE0B2M5"/>
<dbReference type="Pfam" id="PF00234">
    <property type="entry name" value="Tryp_alpha_amyl"/>
    <property type="match status" value="1"/>
</dbReference>
<evidence type="ECO:0000313" key="6">
    <source>
        <dbReference type="Proteomes" id="UP001281410"/>
    </source>
</evidence>
<feature type="chain" id="PRO_5041963716" description="Non-specific lipid-transfer protein" evidence="3">
    <location>
        <begin position="21"/>
        <end position="121"/>
    </location>
</feature>
<comment type="caution">
    <text evidence="5">The sequence shown here is derived from an EMBL/GenBank/DDBJ whole genome shotgun (WGS) entry which is preliminary data.</text>
</comment>